<name>F8EW04_ZYMMT</name>
<dbReference type="SMART" id="SM00986">
    <property type="entry name" value="UDG"/>
    <property type="match status" value="1"/>
</dbReference>
<sequence>MNLSSDPLLSCFVPVIDAETELLILGSLPGEASLKRGQYYGHPRNQFWRLTGDILGCNLVDLPYEARLMTLLKHHIGLWDVIATAKRQGSLDGAIREATPNPLVSLIERLPQLKLIAFNGQKAASLGQKTLQKANMAALPCSVLPSSSPAHAIAYERKKEVWLRAGAFVFDRGKQKGSI</sequence>
<dbReference type="Gene3D" id="3.40.470.10">
    <property type="entry name" value="Uracil-DNA glycosylase-like domain"/>
    <property type="match status" value="1"/>
</dbReference>
<dbReference type="EMBL" id="CP002865">
    <property type="protein sequence ID" value="AEI38414.1"/>
    <property type="molecule type" value="Genomic_DNA"/>
</dbReference>
<dbReference type="CDD" id="cd10032">
    <property type="entry name" value="UDG-F6_HDG"/>
    <property type="match status" value="1"/>
</dbReference>
<dbReference type="eggNOG" id="COG3663">
    <property type="taxonomic scope" value="Bacteria"/>
</dbReference>
<dbReference type="KEGG" id="zmp:Zymop_1524"/>
<dbReference type="PATRIC" id="fig|579138.3.peg.1615"/>
<evidence type="ECO:0000313" key="2">
    <source>
        <dbReference type="EMBL" id="AEI38414.1"/>
    </source>
</evidence>
<dbReference type="Proteomes" id="UP000000491">
    <property type="component" value="Chromosome"/>
</dbReference>
<gene>
    <name evidence="2" type="ordered locus">Zymop_1524</name>
</gene>
<dbReference type="SUPFAM" id="SSF52141">
    <property type="entry name" value="Uracil-DNA glycosylase-like"/>
    <property type="match status" value="1"/>
</dbReference>
<evidence type="ECO:0000259" key="1">
    <source>
        <dbReference type="SMART" id="SM00986"/>
    </source>
</evidence>
<feature type="domain" description="Uracil-DNA glycosylase-like" evidence="1">
    <location>
        <begin position="13"/>
        <end position="163"/>
    </location>
</feature>
<protein>
    <submittedName>
        <fullName evidence="2">Uracil-DNA glycosylase superfamily</fullName>
    </submittedName>
</protein>
<reference evidence="2 3" key="1">
    <citation type="journal article" date="2011" name="J. Bacteriol.">
        <title>Genome sequence of the ethanol-producing Zymomonas mobilis subsp. pomaceae lectotype strain ATCC 29192.</title>
        <authorList>
            <person name="Kouvelis V.N."/>
            <person name="Davenport K.W."/>
            <person name="Brettin T.S."/>
            <person name="Bruce D."/>
            <person name="Detter C."/>
            <person name="Han C.S."/>
            <person name="Nolan M."/>
            <person name="Tapia R."/>
            <person name="Damoulaki A."/>
            <person name="Kyrpides N.C."/>
            <person name="Typas M.A."/>
            <person name="Pappas K.M."/>
        </authorList>
    </citation>
    <scope>NUCLEOTIDE SEQUENCE [LARGE SCALE GENOMIC DNA]</scope>
    <source>
        <strain evidence="3">ATCC 29192 / DSM 22645 / JCM 10191 / CCUG 17912 / NBRC 13757 / NCIMB 11200 / NRRL B-4491 / Barker I</strain>
    </source>
</reference>
<dbReference type="InterPro" id="IPR026353">
    <property type="entry name" value="Hypoxan-DNA_Glyclase"/>
</dbReference>
<dbReference type="Pfam" id="PF03167">
    <property type="entry name" value="UDG"/>
    <property type="match status" value="1"/>
</dbReference>
<dbReference type="InterPro" id="IPR005122">
    <property type="entry name" value="Uracil-DNA_glycosylase-like"/>
</dbReference>
<dbReference type="AlphaFoldDB" id="F8EW04"/>
<dbReference type="STRING" id="579138.Zymop_1524"/>
<dbReference type="InterPro" id="IPR036895">
    <property type="entry name" value="Uracil-DNA_glycosylase-like_sf"/>
</dbReference>
<evidence type="ECO:0000313" key="3">
    <source>
        <dbReference type="Proteomes" id="UP000000491"/>
    </source>
</evidence>
<organism evidence="2 3">
    <name type="scientific">Zymomonas mobilis subsp. pomaceae (strain ATCC 29192 / DSM 22645 / JCM 10191 / CCUG 17912 / NBRC 13757 / NCIMB 11200 / NRRL B-4491 / Barker I)</name>
    <dbReference type="NCBI Taxonomy" id="579138"/>
    <lineage>
        <taxon>Bacteria</taxon>
        <taxon>Pseudomonadati</taxon>
        <taxon>Pseudomonadota</taxon>
        <taxon>Alphaproteobacteria</taxon>
        <taxon>Sphingomonadales</taxon>
        <taxon>Zymomonadaceae</taxon>
        <taxon>Zymomonas</taxon>
    </lineage>
</organism>
<dbReference type="HOGENOM" id="CLU_094865_0_0_5"/>
<accession>F8EW04</accession>
<dbReference type="RefSeq" id="WP_013934802.1">
    <property type="nucleotide sequence ID" value="NC_015709.1"/>
</dbReference>
<dbReference type="SMART" id="SM00987">
    <property type="entry name" value="UreE_C"/>
    <property type="match status" value="1"/>
</dbReference>
<proteinExistence type="predicted"/>
<dbReference type="NCBIfam" id="TIGR04274">
    <property type="entry name" value="hypoxanDNAglyco"/>
    <property type="match status" value="1"/>
</dbReference>